<accession>A0A2M6Z429</accession>
<feature type="binding site" evidence="6">
    <location>
        <position position="230"/>
    </location>
    <ligand>
        <name>AMP</name>
        <dbReference type="ChEBI" id="CHEBI:456215"/>
    </ligand>
</feature>
<evidence type="ECO:0000256" key="3">
    <source>
        <dbReference type="ARBA" id="ARBA00022857"/>
    </source>
</evidence>
<evidence type="ECO:0000256" key="6">
    <source>
        <dbReference type="HAMAP-Rule" id="MF_01965"/>
    </source>
</evidence>
<dbReference type="GO" id="GO:0110051">
    <property type="term" value="P:metabolite repair"/>
    <property type="evidence" value="ECO:0007669"/>
    <property type="project" value="TreeGrafter"/>
</dbReference>
<dbReference type="CDD" id="cd01171">
    <property type="entry name" value="YXKO-related"/>
    <property type="match status" value="1"/>
</dbReference>
<proteinExistence type="inferred from homology"/>
<keyword evidence="3 6" id="KW-0521">NADP</keyword>
<feature type="binding site" evidence="6">
    <location>
        <position position="164"/>
    </location>
    <ligand>
        <name>(6S)-NADPHX</name>
        <dbReference type="ChEBI" id="CHEBI:64076"/>
    </ligand>
</feature>
<dbReference type="Proteomes" id="UP000228777">
    <property type="component" value="Unassembled WGS sequence"/>
</dbReference>
<comment type="similarity">
    <text evidence="6">Belongs to the NnrD/CARKD family.</text>
</comment>
<name>A0A2M6Z429_9BACT</name>
<evidence type="ECO:0000313" key="8">
    <source>
        <dbReference type="EMBL" id="PIU47151.1"/>
    </source>
</evidence>
<dbReference type="PANTHER" id="PTHR12592:SF0">
    <property type="entry name" value="ATP-DEPENDENT (S)-NAD(P)H-HYDRATE DEHYDRATASE"/>
    <property type="match status" value="1"/>
</dbReference>
<evidence type="ECO:0000256" key="1">
    <source>
        <dbReference type="ARBA" id="ARBA00022741"/>
    </source>
</evidence>
<dbReference type="EC" id="4.2.1.136" evidence="6"/>
<evidence type="ECO:0000259" key="7">
    <source>
        <dbReference type="PROSITE" id="PS51383"/>
    </source>
</evidence>
<feature type="domain" description="YjeF C-terminal" evidence="7">
    <location>
        <begin position="5"/>
        <end position="287"/>
    </location>
</feature>
<dbReference type="InterPro" id="IPR029056">
    <property type="entry name" value="Ribokinase-like"/>
</dbReference>
<dbReference type="InterPro" id="IPR000631">
    <property type="entry name" value="CARKD"/>
</dbReference>
<dbReference type="NCBIfam" id="TIGR00196">
    <property type="entry name" value="yjeF_cterm"/>
    <property type="match status" value="1"/>
</dbReference>
<evidence type="ECO:0000256" key="4">
    <source>
        <dbReference type="ARBA" id="ARBA00023027"/>
    </source>
</evidence>
<dbReference type="AlphaFoldDB" id="A0A2M6Z429"/>
<gene>
    <name evidence="6" type="primary">nnrD</name>
    <name evidence="8" type="ORF">COS93_00685</name>
</gene>
<keyword evidence="4 6" id="KW-0520">NAD</keyword>
<comment type="caution">
    <text evidence="8">The sequence shown here is derived from an EMBL/GenBank/DDBJ whole genome shotgun (WGS) entry which is preliminary data.</text>
</comment>
<dbReference type="PROSITE" id="PS51383">
    <property type="entry name" value="YJEF_C_3"/>
    <property type="match status" value="1"/>
</dbReference>
<keyword evidence="1 6" id="KW-0547">Nucleotide-binding</keyword>
<dbReference type="Pfam" id="PF01256">
    <property type="entry name" value="Carb_kinase"/>
    <property type="match status" value="1"/>
</dbReference>
<dbReference type="GO" id="GO:0046496">
    <property type="term" value="P:nicotinamide nucleotide metabolic process"/>
    <property type="evidence" value="ECO:0007669"/>
    <property type="project" value="UniProtKB-UniRule"/>
</dbReference>
<comment type="catalytic activity">
    <reaction evidence="6">
        <text>(6S)-NADHX + ADP = AMP + phosphate + NADH + H(+)</text>
        <dbReference type="Rhea" id="RHEA:32223"/>
        <dbReference type="ChEBI" id="CHEBI:15378"/>
        <dbReference type="ChEBI" id="CHEBI:43474"/>
        <dbReference type="ChEBI" id="CHEBI:57945"/>
        <dbReference type="ChEBI" id="CHEBI:64074"/>
        <dbReference type="ChEBI" id="CHEBI:456215"/>
        <dbReference type="ChEBI" id="CHEBI:456216"/>
        <dbReference type="EC" id="4.2.1.136"/>
    </reaction>
</comment>
<dbReference type="GO" id="GO:0005524">
    <property type="term" value="F:ATP binding"/>
    <property type="evidence" value="ECO:0007669"/>
    <property type="project" value="UniProtKB-KW"/>
</dbReference>
<reference evidence="9" key="1">
    <citation type="submission" date="2017-09" db="EMBL/GenBank/DDBJ databases">
        <title>Depth-based differentiation of microbial function through sediment-hosted aquifers and enrichment of novel symbionts in the deep terrestrial subsurface.</title>
        <authorList>
            <person name="Probst A.J."/>
            <person name="Ladd B."/>
            <person name="Jarett J.K."/>
            <person name="Geller-Mcgrath D.E."/>
            <person name="Sieber C.M.K."/>
            <person name="Emerson J.B."/>
            <person name="Anantharaman K."/>
            <person name="Thomas B.C."/>
            <person name="Malmstrom R."/>
            <person name="Stieglmeier M."/>
            <person name="Klingl A."/>
            <person name="Woyke T."/>
            <person name="Ryan C.M."/>
            <person name="Banfield J.F."/>
        </authorList>
    </citation>
    <scope>NUCLEOTIDE SEQUENCE [LARGE SCALE GENOMIC DNA]</scope>
</reference>
<dbReference type="Gene3D" id="3.40.1190.20">
    <property type="match status" value="1"/>
</dbReference>
<sequence length="287" mass="30674">MIKVGKNILKEVYKQRSPDVHKYDFGLLLVIGGGEFYTGSPTLAALAAFKTGVDMVRILAPKRAADIIATFSPNLAAYPLKGKWLEGEDLPTLISMAESAERVAHGKTAIVIGGGLGRTEETKETIIKFLSQVSTKAVIDADAIHAIALRKELIKEKNFLITPHCFEFFILTGRQIQGLPLGEKVKIVQEEAGNFGVTILLKERIDIISNGKEVAINETGSPFMTKGGTGDTLAGICGSLLAQGIEPFTAAQAAAFINGKAGEIAANKLKESLTATDLIEAIPEVLR</sequence>
<protein>
    <recommendedName>
        <fullName evidence="6">ADP-dependent (S)-NAD(P)H-hydrate dehydratase</fullName>
        <ecNumber evidence="6">4.2.1.136</ecNumber>
    </recommendedName>
    <alternativeName>
        <fullName evidence="6">ADP-dependent NAD(P)HX dehydratase</fullName>
    </alternativeName>
</protein>
<evidence type="ECO:0000256" key="5">
    <source>
        <dbReference type="ARBA" id="ARBA00023239"/>
    </source>
</evidence>
<organism evidence="8 9">
    <name type="scientific">bacterium (Candidatus Gribaldobacteria) CG07_land_8_20_14_0_80_33_18</name>
    <dbReference type="NCBI Taxonomy" id="2014272"/>
    <lineage>
        <taxon>Bacteria</taxon>
        <taxon>Candidatus Gribaldobacteria</taxon>
    </lineage>
</organism>
<keyword evidence="2 6" id="KW-0067">ATP-binding</keyword>
<dbReference type="PANTHER" id="PTHR12592">
    <property type="entry name" value="ATP-DEPENDENT (S)-NAD(P)H-HYDRATE DEHYDRATASE FAMILY MEMBER"/>
    <property type="match status" value="1"/>
</dbReference>
<feature type="binding site" evidence="6">
    <location>
        <position position="231"/>
    </location>
    <ligand>
        <name>(6S)-NADPHX</name>
        <dbReference type="ChEBI" id="CHEBI:64076"/>
    </ligand>
</feature>
<keyword evidence="5 6" id="KW-0456">Lyase</keyword>
<dbReference type="GO" id="GO:0052855">
    <property type="term" value="F:ADP-dependent NAD(P)H-hydrate dehydratase activity"/>
    <property type="evidence" value="ECO:0007669"/>
    <property type="project" value="UniProtKB-UniRule"/>
</dbReference>
<evidence type="ECO:0000313" key="9">
    <source>
        <dbReference type="Proteomes" id="UP000228777"/>
    </source>
</evidence>
<comment type="function">
    <text evidence="6">Catalyzes the dehydration of the S-form of NAD(P)HX at the expense of ADP, which is converted to AMP. Together with NAD(P)HX epimerase, which catalyzes the epimerization of the S- and R-forms, the enzyme allows the repair of both epimers of NAD(P)HX, a damaged form of NAD(P)H that is a result of enzymatic or heat-dependent hydration.</text>
</comment>
<evidence type="ECO:0000256" key="2">
    <source>
        <dbReference type="ARBA" id="ARBA00022840"/>
    </source>
</evidence>
<comment type="cofactor">
    <cofactor evidence="6">
        <name>Mg(2+)</name>
        <dbReference type="ChEBI" id="CHEBI:18420"/>
    </cofactor>
</comment>
<feature type="binding site" evidence="6">
    <location>
        <position position="115"/>
    </location>
    <ligand>
        <name>(6S)-NADPHX</name>
        <dbReference type="ChEBI" id="CHEBI:64076"/>
    </ligand>
</feature>
<dbReference type="SUPFAM" id="SSF53613">
    <property type="entry name" value="Ribokinase-like"/>
    <property type="match status" value="1"/>
</dbReference>
<dbReference type="EMBL" id="PEWP01000013">
    <property type="protein sequence ID" value="PIU47151.1"/>
    <property type="molecule type" value="Genomic_DNA"/>
</dbReference>
<comment type="subunit">
    <text evidence="6">Homotetramer.</text>
</comment>
<dbReference type="HAMAP" id="MF_01965">
    <property type="entry name" value="NADHX_dehydratase"/>
    <property type="match status" value="1"/>
</dbReference>
<comment type="caution">
    <text evidence="6">Lacks conserved residue(s) required for the propagation of feature annotation.</text>
</comment>
<comment type="catalytic activity">
    <reaction evidence="6">
        <text>(6S)-NADPHX + ADP = AMP + phosphate + NADPH + H(+)</text>
        <dbReference type="Rhea" id="RHEA:32235"/>
        <dbReference type="ChEBI" id="CHEBI:15378"/>
        <dbReference type="ChEBI" id="CHEBI:43474"/>
        <dbReference type="ChEBI" id="CHEBI:57783"/>
        <dbReference type="ChEBI" id="CHEBI:64076"/>
        <dbReference type="ChEBI" id="CHEBI:456215"/>
        <dbReference type="ChEBI" id="CHEBI:456216"/>
        <dbReference type="EC" id="4.2.1.136"/>
    </reaction>
</comment>